<name>A0AAN8FLU0_TRICO</name>
<protein>
    <submittedName>
        <fullName evidence="1">Uncharacterized protein</fullName>
    </submittedName>
</protein>
<dbReference type="Gene3D" id="3.30.420.10">
    <property type="entry name" value="Ribonuclease H-like superfamily/Ribonuclease H"/>
    <property type="match status" value="1"/>
</dbReference>
<evidence type="ECO:0000313" key="2">
    <source>
        <dbReference type="Proteomes" id="UP001331761"/>
    </source>
</evidence>
<dbReference type="PANTHER" id="PTHR47331">
    <property type="entry name" value="PHD-TYPE DOMAIN-CONTAINING PROTEIN"/>
    <property type="match status" value="1"/>
</dbReference>
<proteinExistence type="predicted"/>
<dbReference type="Proteomes" id="UP001331761">
    <property type="component" value="Unassembled WGS sequence"/>
</dbReference>
<dbReference type="EMBL" id="WIXE01011609">
    <property type="protein sequence ID" value="KAK5976632.1"/>
    <property type="molecule type" value="Genomic_DNA"/>
</dbReference>
<dbReference type="GO" id="GO:0003676">
    <property type="term" value="F:nucleic acid binding"/>
    <property type="evidence" value="ECO:0007669"/>
    <property type="project" value="InterPro"/>
</dbReference>
<reference evidence="1 2" key="1">
    <citation type="submission" date="2019-10" db="EMBL/GenBank/DDBJ databases">
        <title>Assembly and Annotation for the nematode Trichostrongylus colubriformis.</title>
        <authorList>
            <person name="Martin J."/>
        </authorList>
    </citation>
    <scope>NUCLEOTIDE SEQUENCE [LARGE SCALE GENOMIC DNA]</scope>
    <source>
        <strain evidence="1">G859</strain>
        <tissue evidence="1">Whole worm</tissue>
    </source>
</reference>
<dbReference type="InterPro" id="IPR036397">
    <property type="entry name" value="RNaseH_sf"/>
</dbReference>
<comment type="caution">
    <text evidence="1">The sequence shown here is derived from an EMBL/GenBank/DDBJ whole genome shotgun (WGS) entry which is preliminary data.</text>
</comment>
<gene>
    <name evidence="1" type="ORF">GCK32_001204</name>
</gene>
<sequence>MARWSQLLQDLQSQLPLNPRCVIPRDERSAEYELCVSGDASKRLYASCVYLLCRSSSSIVVHLLMAKSLLGPRKNITMPRMELLAVLVSLRLVQFVHTHLHINVKAIRVFSESQIVLHWIHSTRCLRTLVRNRITEICTIVGRFRSANVTVQFCHVSSENNCASRGISTSIAENHIWWSGPSLLRTPPAQWPGNNDFTLLPVNDNEVHNEYQTLSVSEIPPYTSPIRFRCVSRYKRLVRSTAYLLKFYGSTIYRYRSK</sequence>
<dbReference type="PANTHER" id="PTHR47331:SF6">
    <property type="entry name" value="DOUBLECORTIN DOMAIN-CONTAINING PROTEIN"/>
    <property type="match status" value="1"/>
</dbReference>
<keyword evidence="2" id="KW-1185">Reference proteome</keyword>
<dbReference type="SUPFAM" id="SSF53098">
    <property type="entry name" value="Ribonuclease H-like"/>
    <property type="match status" value="1"/>
</dbReference>
<evidence type="ECO:0000313" key="1">
    <source>
        <dbReference type="EMBL" id="KAK5976632.1"/>
    </source>
</evidence>
<organism evidence="1 2">
    <name type="scientific">Trichostrongylus colubriformis</name>
    <name type="common">Black scour worm</name>
    <dbReference type="NCBI Taxonomy" id="6319"/>
    <lineage>
        <taxon>Eukaryota</taxon>
        <taxon>Metazoa</taxon>
        <taxon>Ecdysozoa</taxon>
        <taxon>Nematoda</taxon>
        <taxon>Chromadorea</taxon>
        <taxon>Rhabditida</taxon>
        <taxon>Rhabditina</taxon>
        <taxon>Rhabditomorpha</taxon>
        <taxon>Strongyloidea</taxon>
        <taxon>Trichostrongylidae</taxon>
        <taxon>Trichostrongylus</taxon>
    </lineage>
</organism>
<dbReference type="InterPro" id="IPR008042">
    <property type="entry name" value="Retrotrans_Pao"/>
</dbReference>
<accession>A0AAN8FLU0</accession>
<dbReference type="AlphaFoldDB" id="A0AAN8FLU0"/>
<dbReference type="InterPro" id="IPR012337">
    <property type="entry name" value="RNaseH-like_sf"/>
</dbReference>
<dbReference type="Pfam" id="PF05380">
    <property type="entry name" value="Peptidase_A17"/>
    <property type="match status" value="1"/>
</dbReference>